<evidence type="ECO:0000313" key="2">
    <source>
        <dbReference type="Proteomes" id="UP000824881"/>
    </source>
</evidence>
<proteinExistence type="predicted"/>
<accession>A0ACB7J5Z1</accession>
<organism evidence="1 2">
    <name type="scientific">Pleurotus cornucopiae</name>
    <name type="common">Cornucopia mushroom</name>
    <dbReference type="NCBI Taxonomy" id="5321"/>
    <lineage>
        <taxon>Eukaryota</taxon>
        <taxon>Fungi</taxon>
        <taxon>Dikarya</taxon>
        <taxon>Basidiomycota</taxon>
        <taxon>Agaricomycotina</taxon>
        <taxon>Agaricomycetes</taxon>
        <taxon>Agaricomycetidae</taxon>
        <taxon>Agaricales</taxon>
        <taxon>Pleurotineae</taxon>
        <taxon>Pleurotaceae</taxon>
        <taxon>Pleurotus</taxon>
    </lineage>
</organism>
<keyword evidence="2" id="KW-1185">Reference proteome</keyword>
<dbReference type="EMBL" id="WQMT02000002">
    <property type="protein sequence ID" value="KAG9225391.1"/>
    <property type="molecule type" value="Genomic_DNA"/>
</dbReference>
<dbReference type="Proteomes" id="UP000824881">
    <property type="component" value="Unassembled WGS sequence"/>
</dbReference>
<reference evidence="1 2" key="1">
    <citation type="journal article" date="2021" name="Appl. Environ. Microbiol.">
        <title>Genetic linkage and physical mapping for an oyster mushroom Pleurotus cornucopiae and QTL analysis for the trait cap color.</title>
        <authorList>
            <person name="Zhang Y."/>
            <person name="Gao W."/>
            <person name="Sonnenberg A."/>
            <person name="Chen Q."/>
            <person name="Zhang J."/>
            <person name="Huang C."/>
        </authorList>
    </citation>
    <scope>NUCLEOTIDE SEQUENCE [LARGE SCALE GENOMIC DNA]</scope>
    <source>
        <strain evidence="1">CCMSSC00406</strain>
    </source>
</reference>
<evidence type="ECO:0000313" key="1">
    <source>
        <dbReference type="EMBL" id="KAG9225391.1"/>
    </source>
</evidence>
<sequence length="589" mass="63912">MQSSDHAIAMPLANGIIAITADKCLGGDYLPLLAISSYILPGPDSTSYIPPCPSVTDLHRLEPLSRVYKVSLVLSSNHLLSAKLNMTTPAPPLDLNNIQGDILGGLPKRTETYFFFDVTNVDQFKANMAHFIPHIKTSAGIIKDREAIKEHKRQKKPGLVPMAAVNVSFSHLGLQKLGITDDLSDNAFTTGQRKDAEILGDPGSKNGDAFTPAWEAPFLKDIHGVIFVAGDCHGSVNKKLDEIKHIFGVGTSHASISEVTHVRGDVRPGDVHAHEHFGFLDGISNPAVEQFDQNPLPGQDPIRPGFILAKENGDSRAAARPDWAKDGSFLTFRYLFQMVPEFDDFLESNPIVLPGLSRKEGSELLGARIVGRWKSGAPIEITPLKDDPKLAADAQRNNKFDFGDSLVRGDQTKCPFAAHIRKTYPRNDLEGPPLKADIDNRRIIRRGIQFGPEVTSQEHHDKKTHHGRGLLFVCYSSSIDDGFHFIQESWANAPNFPVNAVTSAGPIPPLDGVVPGFDAIIGQKVGGGIRQISGTNPNDPTTNITLPDQDFVVPRGGEYFFSPSITALKTKFAIGVASPAPHSQAPISA</sequence>
<comment type="caution">
    <text evidence="1">The sequence shown here is derived from an EMBL/GenBank/DDBJ whole genome shotgun (WGS) entry which is preliminary data.</text>
</comment>
<name>A0ACB7J5Z1_PLECO</name>
<protein>
    <submittedName>
        <fullName evidence="1">Uncharacterized protein</fullName>
    </submittedName>
</protein>
<gene>
    <name evidence="1" type="ORF">CCMSSC00406_0006222</name>
</gene>